<evidence type="ECO:0000313" key="15">
    <source>
        <dbReference type="Proteomes" id="UP000000539"/>
    </source>
</evidence>
<dbReference type="OrthoDB" id="168404at2759"/>
<organism evidence="14 15">
    <name type="scientific">Gallus gallus</name>
    <name type="common">Chicken</name>
    <dbReference type="NCBI Taxonomy" id="9031"/>
    <lineage>
        <taxon>Eukaryota</taxon>
        <taxon>Metazoa</taxon>
        <taxon>Chordata</taxon>
        <taxon>Craniata</taxon>
        <taxon>Vertebrata</taxon>
        <taxon>Euteleostomi</taxon>
        <taxon>Archelosauria</taxon>
        <taxon>Archosauria</taxon>
        <taxon>Dinosauria</taxon>
        <taxon>Saurischia</taxon>
        <taxon>Theropoda</taxon>
        <taxon>Coelurosauria</taxon>
        <taxon>Aves</taxon>
        <taxon>Neognathae</taxon>
        <taxon>Galloanserae</taxon>
        <taxon>Galliformes</taxon>
        <taxon>Phasianidae</taxon>
        <taxon>Phasianinae</taxon>
        <taxon>Gallus</taxon>
    </lineage>
</organism>
<feature type="region of interest" description="Disordered" evidence="7">
    <location>
        <begin position="825"/>
        <end position="860"/>
    </location>
</feature>
<feature type="chain" id="PRO_5036452903" evidence="8">
    <location>
        <begin position="39"/>
        <end position="1487"/>
    </location>
</feature>
<dbReference type="PANTHER" id="PTHR22050">
    <property type="entry name" value="RW1 PROTEIN HOMOLOG"/>
    <property type="match status" value="1"/>
</dbReference>
<dbReference type="InterPro" id="IPR022113">
    <property type="entry name" value="TMEM131L_N"/>
</dbReference>
<dbReference type="Pfam" id="PF19532">
    <property type="entry name" value="Ig_TMEM131L_2nd"/>
    <property type="match status" value="1"/>
</dbReference>
<evidence type="ECO:0000256" key="2">
    <source>
        <dbReference type="ARBA" id="ARBA00006682"/>
    </source>
</evidence>
<keyword evidence="4 8" id="KW-0732">Signal</keyword>
<feature type="region of interest" description="Disordered" evidence="7">
    <location>
        <begin position="1180"/>
        <end position="1213"/>
    </location>
</feature>
<feature type="domain" description="TMEM131L fifth Ig-like" evidence="13">
    <location>
        <begin position="660"/>
        <end position="724"/>
    </location>
</feature>
<feature type="signal peptide" evidence="8">
    <location>
        <begin position="1"/>
        <end position="38"/>
    </location>
</feature>
<dbReference type="Ensembl" id="ENSGALT00010035291.1">
    <property type="protein sequence ID" value="ENSGALP00010020550.1"/>
    <property type="gene ID" value="ENSGALG00010014284.1"/>
</dbReference>
<dbReference type="InterPro" id="IPR039877">
    <property type="entry name" value="TMEM131-like"/>
</dbReference>
<sequence length="1487" mass="167720">MAGLCYPQQGGYCRAAAAMNLLLGVFHVLLPCFRPGEAQGQAIEPIPGVVELWQAEEGELLLPAQVRGFLSSFFSFSAKMLPNGKVLHFHPSVLHFGILLGLPRAKMLHAYNPSRDREVVVNSVFTSSRQFHVSPVHSQVIPAIGKISFRVLFLPTEEGNIESSLFINTSSHGVLSYQVFGVGTLTSSPEEPRIQLANAYLLLPHIQNIQASRRLAETMNTSLLRVHLECSLPSEAYQQVKVCFITVFYLFKLSYFKASLEGYFPEDNCSCIYFYSVFTCRYFDVNPSAAMFHIEPHHNISGFWSVWFTNNFEFSIELNEVYVSRETKNILKILNFAEPLTLSPGCWNVFSLKLDVKNNVTNVLSSICLATSVGVMIEIPLQIYSTVSKQADLHFEVIAHCDVHCYLGKSDSANLLWQRSLSLDRSAWDVDSELARELYERWQKIRRGEACRRSILGSTCLIHQKQPEEEVSFAFFLPRLTAEPSLTLSFNATAVKSSMVKYFKLRNPSSFPVALQLLPLSYYPDPQCLIFCSGLFRFGINVEAINFTTTEFRLMDEYSHRLLRLNLQPLETREVGVIFTPVDYKRVASIILIRNNLTVLDVVNVEGYGARELLKVGGRLPGAGGSLRFKVPEATLMDCRRQLKDSKQIVSITKNFKVENIGPLPITISSMKINGYSCQGYGFEVLDCQEFFLAQNSSREISIVFTPDFTSSWVIRELTLVTAADLEFHFTLNVTLPHHLLPLCADVVPGPSWEESFWRLTVLFVSLSLLGVILIAFQQAQYILAEFMKSRQRPNPSSSLQQNSNSVDVISSDSYKGSCKTFMDSYSSSDKGKGKGFLSVGTSSRSQNAAKRSPATYSHSQKKHKCSVYYSKQKPNAVAGSAIATTDEKQNQIVENQISAPKEDICANVVSENWVTLKYANGISVNKNLTLRENFLGKEESALKNTVLIKSSSSECSLKEDLQTCMFPRETNLKASENVAEVKEQEFCPVKMSKKLPESHLSRSSPQQQLELQEISRKNSGNNQQALLRNETEDCESLKKQINIKPSTEKKINKGLAEEREDLFSFFFFFLNLQQEDAFRKKKPQEKKEGNVPNMNWNRNRTSRKNKKKNVNISTRYVLPHQVMKKSRINFSSYYFLLSGNVENYCKYIFQVTFILFIISLESFYQWSKKNCLEKFCSDSSSDCGSSSGSVRASRGSWGSWSSTSSSDGDKKPMITARHFLPSRENISQNDFPSETPITLNLSHNICNTRDMNSIPQYPDTLCPNFTDIAADPEKNKGLYPAGDLWPPQPVCLTNSLNYNLENNLPCMIQETPPIHNSFIDWNATCDSQFSNVYCPFEMNEYGAIPEENMNYSNGFPGTAAMQNTAFIDQSCTSTWNAPHNMPPTWEPASYVNSTPYLSNTRSLSPMSGLFGSIWAPQSDVYESCCPVSATTQHSTHVENQAVMCKQEYYPRFNPFRAYMNLDIWTTAANRNPNFPLSRDSGYCGNV</sequence>
<dbReference type="Pfam" id="PF24498">
    <property type="entry name" value="Ig_TMEM131L_3"/>
    <property type="match status" value="1"/>
</dbReference>
<dbReference type="Pfam" id="PF24501">
    <property type="entry name" value="Ig_TMEM131L_5"/>
    <property type="match status" value="1"/>
</dbReference>
<reference evidence="14" key="1">
    <citation type="submission" date="2020-11" db="EMBL/GenBank/DDBJ databases">
        <title>Gallus gallus (Chicken) genome, bGalGal1, GRCg7b, maternal haplotype autosomes + Z &amp; W.</title>
        <authorList>
            <person name="Warren W."/>
            <person name="Formenti G."/>
            <person name="Fedrigo O."/>
            <person name="Haase B."/>
            <person name="Mountcastle J."/>
            <person name="Balacco J."/>
            <person name="Tracey A."/>
            <person name="Schneider V."/>
            <person name="Okimoto R."/>
            <person name="Cheng H."/>
            <person name="Hawken R."/>
            <person name="Howe K."/>
            <person name="Jarvis E.D."/>
        </authorList>
    </citation>
    <scope>NUCLEOTIDE SEQUENCE [LARGE SCALE GENOMIC DNA]</scope>
    <source>
        <strain evidence="14">Broiler</strain>
    </source>
</reference>
<gene>
    <name evidence="14" type="primary">TMEM131L</name>
</gene>
<reference evidence="14" key="2">
    <citation type="submission" date="2025-08" db="UniProtKB">
        <authorList>
            <consortium name="Ensembl"/>
        </authorList>
    </citation>
    <scope>IDENTIFICATION</scope>
    <source>
        <strain evidence="14">broiler</strain>
    </source>
</reference>
<comment type="similarity">
    <text evidence="2">Belongs to the TMEM131 family.</text>
</comment>
<evidence type="ECO:0000256" key="8">
    <source>
        <dbReference type="SAM" id="SignalP"/>
    </source>
</evidence>
<evidence type="ECO:0000256" key="1">
    <source>
        <dbReference type="ARBA" id="ARBA00004479"/>
    </source>
</evidence>
<feature type="domain" description="TMEM131L fourth Ig-like" evidence="12">
    <location>
        <begin position="488"/>
        <end position="610"/>
    </location>
</feature>
<name>A0A8V0YPH6_CHICK</name>
<evidence type="ECO:0000256" key="6">
    <source>
        <dbReference type="ARBA" id="ARBA00023136"/>
    </source>
</evidence>
<keyword evidence="3" id="KW-0812">Transmembrane</keyword>
<dbReference type="InterPro" id="IPR055437">
    <property type="entry name" value="TMEM131L_Ig_5"/>
</dbReference>
<dbReference type="GO" id="GO:0016020">
    <property type="term" value="C:membrane"/>
    <property type="evidence" value="ECO:0007669"/>
    <property type="project" value="UniProtKB-SubCell"/>
</dbReference>
<evidence type="ECO:0000256" key="5">
    <source>
        <dbReference type="ARBA" id="ARBA00022989"/>
    </source>
</evidence>
<dbReference type="Proteomes" id="UP000000539">
    <property type="component" value="Chromosome 4"/>
</dbReference>
<protein>
    <submittedName>
        <fullName evidence="14">Transmembrane 131 like</fullName>
    </submittedName>
</protein>
<dbReference type="InterPro" id="IPR055436">
    <property type="entry name" value="Ig_TMEM131L_4"/>
</dbReference>
<evidence type="ECO:0000259" key="11">
    <source>
        <dbReference type="Pfam" id="PF24498"/>
    </source>
</evidence>
<dbReference type="InterPro" id="IPR045695">
    <property type="entry name" value="TMEM131-like_Ig_dom2"/>
</dbReference>
<keyword evidence="6" id="KW-0472">Membrane</keyword>
<feature type="domain" description="Transmembrane protein 131-like second Ig-like" evidence="10">
    <location>
        <begin position="195"/>
        <end position="246"/>
    </location>
</feature>
<dbReference type="InterPro" id="IPR055435">
    <property type="entry name" value="Ig_TMEM131L_3"/>
</dbReference>
<feature type="domain" description="Transmembrane protein 131-like N-terminal" evidence="9">
    <location>
        <begin position="87"/>
        <end position="169"/>
    </location>
</feature>
<keyword evidence="15" id="KW-1185">Reference proteome</keyword>
<dbReference type="PANTHER" id="PTHR22050:SF2">
    <property type="entry name" value="TRANSMEMBRANE PROTEIN 131-LIKE"/>
    <property type="match status" value="1"/>
</dbReference>
<accession>A0A8V0YPH6</accession>
<evidence type="ECO:0000313" key="14">
    <source>
        <dbReference type="Ensembl" id="ENSGALP00010020550.1"/>
    </source>
</evidence>
<evidence type="ECO:0000256" key="4">
    <source>
        <dbReference type="ARBA" id="ARBA00022729"/>
    </source>
</evidence>
<dbReference type="Pfam" id="PF24499">
    <property type="entry name" value="Ig_TMEM131L_4"/>
    <property type="match status" value="1"/>
</dbReference>
<dbReference type="GeneTree" id="ENSGT00530000063614"/>
<feature type="compositionally biased region" description="Low complexity" evidence="7">
    <location>
        <begin position="1180"/>
        <end position="1207"/>
    </location>
</feature>
<evidence type="ECO:0000259" key="10">
    <source>
        <dbReference type="Pfam" id="PF19532"/>
    </source>
</evidence>
<proteinExistence type="inferred from homology"/>
<evidence type="ECO:0000256" key="7">
    <source>
        <dbReference type="SAM" id="MobiDB-lite"/>
    </source>
</evidence>
<reference evidence="14" key="3">
    <citation type="submission" date="2025-09" db="UniProtKB">
        <authorList>
            <consortium name="Ensembl"/>
        </authorList>
    </citation>
    <scope>IDENTIFICATION</scope>
    <source>
        <strain evidence="14">broiler</strain>
    </source>
</reference>
<feature type="region of interest" description="Disordered" evidence="7">
    <location>
        <begin position="1081"/>
        <end position="1107"/>
    </location>
</feature>
<evidence type="ECO:0000259" key="9">
    <source>
        <dbReference type="Pfam" id="PF12371"/>
    </source>
</evidence>
<keyword evidence="5" id="KW-1133">Transmembrane helix</keyword>
<evidence type="ECO:0000259" key="13">
    <source>
        <dbReference type="Pfam" id="PF24501"/>
    </source>
</evidence>
<dbReference type="Pfam" id="PF12371">
    <property type="entry name" value="TMEM131_like_N"/>
    <property type="match status" value="1"/>
</dbReference>
<comment type="subcellular location">
    <subcellularLocation>
        <location evidence="1">Membrane</location>
        <topology evidence="1">Single-pass type I membrane protein</topology>
    </subcellularLocation>
</comment>
<feature type="domain" description="TMEM131L third Ig-like" evidence="11">
    <location>
        <begin position="287"/>
        <end position="385"/>
    </location>
</feature>
<evidence type="ECO:0000256" key="3">
    <source>
        <dbReference type="ARBA" id="ARBA00022692"/>
    </source>
</evidence>
<feature type="compositionally biased region" description="Polar residues" evidence="7">
    <location>
        <begin position="840"/>
        <end position="859"/>
    </location>
</feature>
<evidence type="ECO:0000259" key="12">
    <source>
        <dbReference type="Pfam" id="PF24499"/>
    </source>
</evidence>